<keyword evidence="4" id="KW-1185">Reference proteome</keyword>
<feature type="compositionally biased region" description="Low complexity" evidence="1">
    <location>
        <begin position="1"/>
        <end position="13"/>
    </location>
</feature>
<dbReference type="OrthoDB" id="5865767at2759"/>
<dbReference type="InterPro" id="IPR011993">
    <property type="entry name" value="PH-like_dom_sf"/>
</dbReference>
<gene>
    <name evidence="3" type="ORF">INT45_007999</name>
</gene>
<organism evidence="3 4">
    <name type="scientific">Circinella minor</name>
    <dbReference type="NCBI Taxonomy" id="1195481"/>
    <lineage>
        <taxon>Eukaryota</taxon>
        <taxon>Fungi</taxon>
        <taxon>Fungi incertae sedis</taxon>
        <taxon>Mucoromycota</taxon>
        <taxon>Mucoromycotina</taxon>
        <taxon>Mucoromycetes</taxon>
        <taxon>Mucorales</taxon>
        <taxon>Lichtheimiaceae</taxon>
        <taxon>Circinella</taxon>
    </lineage>
</organism>
<dbReference type="InterPro" id="IPR001849">
    <property type="entry name" value="PH_domain"/>
</dbReference>
<dbReference type="InterPro" id="IPR041681">
    <property type="entry name" value="PH_9"/>
</dbReference>
<name>A0A8H7VCI8_9FUNG</name>
<dbReference type="PROSITE" id="PS50003">
    <property type="entry name" value="PH_DOMAIN"/>
    <property type="match status" value="1"/>
</dbReference>
<accession>A0A8H7VCI8</accession>
<protein>
    <recommendedName>
        <fullName evidence="2">PH domain-containing protein</fullName>
    </recommendedName>
</protein>
<dbReference type="PRINTS" id="PR00683">
    <property type="entry name" value="SPECTRINPH"/>
</dbReference>
<feature type="region of interest" description="Disordered" evidence="1">
    <location>
        <begin position="1"/>
        <end position="21"/>
    </location>
</feature>
<dbReference type="Gene3D" id="2.30.29.30">
    <property type="entry name" value="Pleckstrin-homology domain (PH domain)/Phosphotyrosine-binding domain (PTB)"/>
    <property type="match status" value="1"/>
</dbReference>
<sequence>MLHTPQQQQQQEQITTTHSSTMISRRSIVTAIALQQATYKKQQQQQRWPQVLVGKLRLVKSNWSLSSAWSSDIPEPESECPIIRDTTTITTTTMEESKTSSPPPSYSDPSHPWAIQHMEQEEEEQIKDIEEEEEEDNILPPYECTVSRVGHVHVKKERENQDKVAKKRSWRKLYIMLWGTSIRAYKREPKMNQRGEEDNKPVWSYTMQQVEAGLATDYRKYKHVLRIRIHDGPQFLFRCETERSAILWIDAVQASANVCPDLDTRPMPEFSFGRRQRRNRRRQQNT</sequence>
<reference evidence="3 4" key="1">
    <citation type="submission" date="2020-12" db="EMBL/GenBank/DDBJ databases">
        <title>Metabolic potential, ecology and presence of endohyphal bacteria is reflected in genomic diversity of Mucoromycotina.</title>
        <authorList>
            <person name="Muszewska A."/>
            <person name="Okrasinska A."/>
            <person name="Steczkiewicz K."/>
            <person name="Drgas O."/>
            <person name="Orlowska M."/>
            <person name="Perlinska-Lenart U."/>
            <person name="Aleksandrzak-Piekarczyk T."/>
            <person name="Szatraj K."/>
            <person name="Zielenkiewicz U."/>
            <person name="Pilsyk S."/>
            <person name="Malc E."/>
            <person name="Mieczkowski P."/>
            <person name="Kruszewska J.S."/>
            <person name="Biernat P."/>
            <person name="Pawlowska J."/>
        </authorList>
    </citation>
    <scope>NUCLEOTIDE SEQUENCE [LARGE SCALE GENOMIC DNA]</scope>
    <source>
        <strain evidence="3 4">CBS 142.35</strain>
    </source>
</reference>
<dbReference type="Proteomes" id="UP000646827">
    <property type="component" value="Unassembled WGS sequence"/>
</dbReference>
<evidence type="ECO:0000256" key="1">
    <source>
        <dbReference type="SAM" id="MobiDB-lite"/>
    </source>
</evidence>
<dbReference type="SMART" id="SM00233">
    <property type="entry name" value="PH"/>
    <property type="match status" value="1"/>
</dbReference>
<dbReference type="PANTHER" id="PTHR37283:SF1">
    <property type="entry name" value="PH DOMAIN-CONTAINING PROTEIN YHR131C"/>
    <property type="match status" value="1"/>
</dbReference>
<comment type="caution">
    <text evidence="3">The sequence shown here is derived from an EMBL/GenBank/DDBJ whole genome shotgun (WGS) entry which is preliminary data.</text>
</comment>
<dbReference type="GO" id="GO:0005543">
    <property type="term" value="F:phospholipid binding"/>
    <property type="evidence" value="ECO:0007669"/>
    <property type="project" value="InterPro"/>
</dbReference>
<proteinExistence type="predicted"/>
<feature type="region of interest" description="Disordered" evidence="1">
    <location>
        <begin position="93"/>
        <end position="112"/>
    </location>
</feature>
<evidence type="ECO:0000259" key="2">
    <source>
        <dbReference type="PROSITE" id="PS50003"/>
    </source>
</evidence>
<feature type="domain" description="PH" evidence="2">
    <location>
        <begin position="145"/>
        <end position="257"/>
    </location>
</feature>
<dbReference type="InterPro" id="IPR001605">
    <property type="entry name" value="PH_dom-spectrin-type"/>
</dbReference>
<dbReference type="EMBL" id="JAEPRB010000523">
    <property type="protein sequence ID" value="KAG2215390.1"/>
    <property type="molecule type" value="Genomic_DNA"/>
</dbReference>
<dbReference type="SUPFAM" id="SSF50729">
    <property type="entry name" value="PH domain-like"/>
    <property type="match status" value="1"/>
</dbReference>
<dbReference type="AlphaFoldDB" id="A0A8H7VCI8"/>
<evidence type="ECO:0000313" key="3">
    <source>
        <dbReference type="EMBL" id="KAG2215390.1"/>
    </source>
</evidence>
<evidence type="ECO:0000313" key="4">
    <source>
        <dbReference type="Proteomes" id="UP000646827"/>
    </source>
</evidence>
<dbReference type="PANTHER" id="PTHR37283">
    <property type="entry name" value="PH DOMAIN-CONTAINING PROTEIN YHR131C"/>
    <property type="match status" value="1"/>
</dbReference>
<dbReference type="Pfam" id="PF15410">
    <property type="entry name" value="PH_9"/>
    <property type="match status" value="1"/>
</dbReference>